<keyword evidence="3" id="KW-1185">Reference proteome</keyword>
<dbReference type="Gene3D" id="2.60.40.10">
    <property type="entry name" value="Immunoglobulins"/>
    <property type="match status" value="1"/>
</dbReference>
<reference evidence="2 3" key="1">
    <citation type="submission" date="2020-06" db="EMBL/GenBank/DDBJ databases">
        <authorList>
            <person name="Criscuolo A."/>
        </authorList>
    </citation>
    <scope>NUCLEOTIDE SEQUENCE [LARGE SCALE GENOMIC DNA]</scope>
    <source>
        <strain evidence="3">CIP 110025</strain>
    </source>
</reference>
<dbReference type="PROSITE" id="PS51257">
    <property type="entry name" value="PROKAR_LIPOPROTEIN"/>
    <property type="match status" value="1"/>
</dbReference>
<gene>
    <name evidence="2" type="ORF">FLACHUCJ7_02050</name>
</gene>
<name>A0A6V6Z1M0_9FLAO</name>
<evidence type="ECO:0000313" key="3">
    <source>
        <dbReference type="Proteomes" id="UP000556700"/>
    </source>
</evidence>
<evidence type="ECO:0000256" key="1">
    <source>
        <dbReference type="SAM" id="SignalP"/>
    </source>
</evidence>
<dbReference type="Proteomes" id="UP000556700">
    <property type="component" value="Unassembled WGS sequence"/>
</dbReference>
<dbReference type="InterPro" id="IPR013783">
    <property type="entry name" value="Ig-like_fold"/>
</dbReference>
<feature type="signal peptide" evidence="1">
    <location>
        <begin position="1"/>
        <end position="20"/>
    </location>
</feature>
<accession>A0A6V6Z1M0</accession>
<keyword evidence="1" id="KW-0732">Signal</keyword>
<dbReference type="SUPFAM" id="SSF49265">
    <property type="entry name" value="Fibronectin type III"/>
    <property type="match status" value="1"/>
</dbReference>
<feature type="chain" id="PRO_5027573140" description="Fibronectin type-III domain-containing protein" evidence="1">
    <location>
        <begin position="21"/>
        <end position="370"/>
    </location>
</feature>
<organism evidence="2 3">
    <name type="scientific">Flavobacterium chungangense</name>
    <dbReference type="NCBI Taxonomy" id="554283"/>
    <lineage>
        <taxon>Bacteria</taxon>
        <taxon>Pseudomonadati</taxon>
        <taxon>Bacteroidota</taxon>
        <taxon>Flavobacteriia</taxon>
        <taxon>Flavobacteriales</taxon>
        <taxon>Flavobacteriaceae</taxon>
        <taxon>Flavobacterium</taxon>
    </lineage>
</organism>
<comment type="caution">
    <text evidence="2">The sequence shown here is derived from an EMBL/GenBank/DDBJ whole genome shotgun (WGS) entry which is preliminary data.</text>
</comment>
<dbReference type="EMBL" id="CAIJDO010000138">
    <property type="protein sequence ID" value="CAD0004832.1"/>
    <property type="molecule type" value="Genomic_DNA"/>
</dbReference>
<dbReference type="RefSeq" id="WP_031457134.1">
    <property type="nucleotide sequence ID" value="NZ_CAIJDO010000138.1"/>
</dbReference>
<protein>
    <recommendedName>
        <fullName evidence="4">Fibronectin type-III domain-containing protein</fullName>
    </recommendedName>
</protein>
<proteinExistence type="predicted"/>
<evidence type="ECO:0008006" key="4">
    <source>
        <dbReference type="Google" id="ProtNLM"/>
    </source>
</evidence>
<dbReference type="InterPro" id="IPR036116">
    <property type="entry name" value="FN3_sf"/>
</dbReference>
<dbReference type="AlphaFoldDB" id="A0A6V6Z1M0"/>
<evidence type="ECO:0000313" key="2">
    <source>
        <dbReference type="EMBL" id="CAD0004832.1"/>
    </source>
</evidence>
<sequence length="370" mass="41414">MKYLFLSLLFVSLLSCSKSGDEDIVPDNQAPKAFTLTSPASNATGFATTPALSWQAATDPDGDTVTYSVYLDQNVNPITLIKSGLTAVSYMPTTALANNIVYYWKVVATDAKGATTASSVFKFTTVATVPATKSLPVKVTHTNISGAVTQTSTITYDNQKRINKVTIVNQTPNQNLTNTFSYEADKITEIIEYNDPAIQTKKQIYYYNANGVYKEEQFFNGTLRYIIDWYYRPDGGKERRIKNTSGNLLTTWYYRFGATGNIERVVIDDVNVTVEDWEYIFSNYDTKLRSISNPVNDMIAFIMMGFPGTNFPAPNNPQAYIRKSLTSGNVINTSTLEYTYNNKNQVTVMKIKDANNGSLKESRTIDYQEF</sequence>